<name>A0ABN1JGC6_9CLOT</name>
<gene>
    <name evidence="7" type="primary">cbiT</name>
    <name evidence="7" type="ORF">GCM10008906_17470</name>
</gene>
<dbReference type="Pfam" id="PF13847">
    <property type="entry name" value="Methyltransf_31"/>
    <property type="match status" value="1"/>
</dbReference>
<protein>
    <submittedName>
        <fullName evidence="7">Precorrin-6Y C5,15-methyltransferase (Decarboxylating) subunit CbiT</fullName>
    </submittedName>
</protein>
<evidence type="ECO:0000313" key="8">
    <source>
        <dbReference type="Proteomes" id="UP001501510"/>
    </source>
</evidence>
<evidence type="ECO:0000256" key="2">
    <source>
        <dbReference type="ARBA" id="ARBA00022573"/>
    </source>
</evidence>
<comment type="caution">
    <text evidence="7">The sequence shown here is derived from an EMBL/GenBank/DDBJ whole genome shotgun (WGS) entry which is preliminary data.</text>
</comment>
<dbReference type="RefSeq" id="WP_343760828.1">
    <property type="nucleotide sequence ID" value="NZ_BAAACG010000008.1"/>
</dbReference>
<comment type="pathway">
    <text evidence="1">Cofactor biosynthesis; adenosylcobalamin biosynthesis.</text>
</comment>
<keyword evidence="3" id="KW-0489">Methyltransferase</keyword>
<evidence type="ECO:0000256" key="5">
    <source>
        <dbReference type="ARBA" id="ARBA00022691"/>
    </source>
</evidence>
<accession>A0ABN1JGC6</accession>
<evidence type="ECO:0000256" key="1">
    <source>
        <dbReference type="ARBA" id="ARBA00004953"/>
    </source>
</evidence>
<keyword evidence="5" id="KW-0949">S-adenosyl-L-methionine</keyword>
<dbReference type="EMBL" id="BAAACG010000008">
    <property type="protein sequence ID" value="GAA0739124.1"/>
    <property type="molecule type" value="Genomic_DNA"/>
</dbReference>
<dbReference type="NCBIfam" id="TIGR02469">
    <property type="entry name" value="CbiT"/>
    <property type="match status" value="1"/>
</dbReference>
<evidence type="ECO:0000313" key="7">
    <source>
        <dbReference type="EMBL" id="GAA0739124.1"/>
    </source>
</evidence>
<dbReference type="SUPFAM" id="SSF53335">
    <property type="entry name" value="S-adenosyl-L-methionine-dependent methyltransferases"/>
    <property type="match status" value="1"/>
</dbReference>
<evidence type="ECO:0000259" key="6">
    <source>
        <dbReference type="Pfam" id="PF13847"/>
    </source>
</evidence>
<dbReference type="PANTHER" id="PTHR43182:SF1">
    <property type="entry name" value="COBALT-PRECORRIN-7 C(5)-METHYLTRANSFERASE"/>
    <property type="match status" value="1"/>
</dbReference>
<proteinExistence type="predicted"/>
<dbReference type="Gene3D" id="3.40.50.150">
    <property type="entry name" value="Vaccinia Virus protein VP39"/>
    <property type="match status" value="1"/>
</dbReference>
<dbReference type="InterPro" id="IPR014008">
    <property type="entry name" value="Cbl_synth_MTase_CbiT"/>
</dbReference>
<dbReference type="InterPro" id="IPR025714">
    <property type="entry name" value="Methyltranfer_dom"/>
</dbReference>
<feature type="domain" description="Methyltransferase" evidence="6">
    <location>
        <begin position="32"/>
        <end position="138"/>
    </location>
</feature>
<evidence type="ECO:0000256" key="4">
    <source>
        <dbReference type="ARBA" id="ARBA00022679"/>
    </source>
</evidence>
<dbReference type="InterPro" id="IPR050714">
    <property type="entry name" value="Cobalamin_biosynth_MTase"/>
</dbReference>
<organism evidence="7 8">
    <name type="scientific">Clostridium oceanicum</name>
    <dbReference type="NCBI Taxonomy" id="1543"/>
    <lineage>
        <taxon>Bacteria</taxon>
        <taxon>Bacillati</taxon>
        <taxon>Bacillota</taxon>
        <taxon>Clostridia</taxon>
        <taxon>Eubacteriales</taxon>
        <taxon>Clostridiaceae</taxon>
        <taxon>Clostridium</taxon>
    </lineage>
</organism>
<evidence type="ECO:0000256" key="3">
    <source>
        <dbReference type="ARBA" id="ARBA00022603"/>
    </source>
</evidence>
<keyword evidence="8" id="KW-1185">Reference proteome</keyword>
<keyword evidence="2" id="KW-0169">Cobalamin biosynthesis</keyword>
<keyword evidence="4" id="KW-0808">Transferase</keyword>
<dbReference type="CDD" id="cd02440">
    <property type="entry name" value="AdoMet_MTases"/>
    <property type="match status" value="1"/>
</dbReference>
<sequence length="186" mass="20614">MKYIKDEEFIRGNPPMTKENIRILSIAKMCLDTDSKVLDIGAGTGSISVQASIISKKGKVIAIEKEEDALEVLIKNKEKFNCNNLSVIKGEALEVSENINETFDAIFIGGSGGNIKEIINVYSEKLKKEGKMVLNFITIGNLYKSLETLKELHMKTEFIQVSISNGNRANMLVSNNPIFIVTAEKI</sequence>
<dbReference type="Proteomes" id="UP001501510">
    <property type="component" value="Unassembled WGS sequence"/>
</dbReference>
<dbReference type="PANTHER" id="PTHR43182">
    <property type="entry name" value="COBALT-PRECORRIN-6B C(15)-METHYLTRANSFERASE (DECARBOXYLATING)"/>
    <property type="match status" value="1"/>
</dbReference>
<reference evidence="7 8" key="1">
    <citation type="journal article" date="2019" name="Int. J. Syst. Evol. Microbiol.">
        <title>The Global Catalogue of Microorganisms (GCM) 10K type strain sequencing project: providing services to taxonomists for standard genome sequencing and annotation.</title>
        <authorList>
            <consortium name="The Broad Institute Genomics Platform"/>
            <consortium name="The Broad Institute Genome Sequencing Center for Infectious Disease"/>
            <person name="Wu L."/>
            <person name="Ma J."/>
        </authorList>
    </citation>
    <scope>NUCLEOTIDE SEQUENCE [LARGE SCALE GENOMIC DNA]</scope>
    <source>
        <strain evidence="7 8">JCM 1407</strain>
    </source>
</reference>
<dbReference type="InterPro" id="IPR029063">
    <property type="entry name" value="SAM-dependent_MTases_sf"/>
</dbReference>